<dbReference type="EMBL" id="MU117984">
    <property type="protein sequence ID" value="KAF9650487.1"/>
    <property type="molecule type" value="Genomic_DNA"/>
</dbReference>
<evidence type="ECO:0000313" key="1">
    <source>
        <dbReference type="EMBL" id="KAF9650487.1"/>
    </source>
</evidence>
<sequence length="387" mass="42998">MSAYYPAAYPDYCLQYFSPLANQSEYPTIIADAEYVPNLPTSATFTLSDLYCQQSTAFLDSYQFAGAYSQSSGSDYTESPPNTGYLTTQTLVQRQPHQSASRHIWGVRPDPNPMFFIPETDPIPSIRRVSLPPSLLSTPTSVIVPSSPETQAPSHGHDDTYFLSTGVHTSPLGVQGQDTGYGSSSSTPTPSPTPSPTSATFSLSPYQASVKSEASSDSGYRSPSSQLKHADFRRRRADRRRSKLLEIASVLPFRATDPDEMSSHDKRRSYVGTLEEYVVWLEKEMKFFGNDPIAMKKVAKHKGMTCRSLRTMLAHFQDEAHKLHEQVQAQEKEIQALELQALLDGEERHGLETSSTPISSPFTALPIQFQSHFQPQLSASQLQGYEY</sequence>
<comment type="caution">
    <text evidence="1">The sequence shown here is derived from an EMBL/GenBank/DDBJ whole genome shotgun (WGS) entry which is preliminary data.</text>
</comment>
<reference evidence="1" key="1">
    <citation type="submission" date="2019-10" db="EMBL/GenBank/DDBJ databases">
        <authorList>
            <consortium name="DOE Joint Genome Institute"/>
            <person name="Kuo A."/>
            <person name="Miyauchi S."/>
            <person name="Kiss E."/>
            <person name="Drula E."/>
            <person name="Kohler A."/>
            <person name="Sanchez-Garcia M."/>
            <person name="Andreopoulos B."/>
            <person name="Barry K.W."/>
            <person name="Bonito G."/>
            <person name="Buee M."/>
            <person name="Carver A."/>
            <person name="Chen C."/>
            <person name="Cichocki N."/>
            <person name="Clum A."/>
            <person name="Culley D."/>
            <person name="Crous P.W."/>
            <person name="Fauchery L."/>
            <person name="Girlanda M."/>
            <person name="Hayes R."/>
            <person name="Keri Z."/>
            <person name="Labutti K."/>
            <person name="Lipzen A."/>
            <person name="Lombard V."/>
            <person name="Magnuson J."/>
            <person name="Maillard F."/>
            <person name="Morin E."/>
            <person name="Murat C."/>
            <person name="Nolan M."/>
            <person name="Ohm R."/>
            <person name="Pangilinan J."/>
            <person name="Pereira M."/>
            <person name="Perotto S."/>
            <person name="Peter M."/>
            <person name="Riley R."/>
            <person name="Sitrit Y."/>
            <person name="Stielow B."/>
            <person name="Szollosi G."/>
            <person name="Zifcakova L."/>
            <person name="Stursova M."/>
            <person name="Spatafora J.W."/>
            <person name="Tedersoo L."/>
            <person name="Vaario L.-M."/>
            <person name="Yamada A."/>
            <person name="Yan M."/>
            <person name="Wang P."/>
            <person name="Xu J."/>
            <person name="Bruns T."/>
            <person name="Baldrian P."/>
            <person name="Vilgalys R."/>
            <person name="Henrissat B."/>
            <person name="Grigoriev I.V."/>
            <person name="Hibbett D."/>
            <person name="Nagy L.G."/>
            <person name="Martin F.M."/>
        </authorList>
    </citation>
    <scope>NUCLEOTIDE SEQUENCE</scope>
    <source>
        <strain evidence="1">P2</strain>
    </source>
</reference>
<protein>
    <submittedName>
        <fullName evidence="1">Uncharacterized protein</fullName>
    </submittedName>
</protein>
<evidence type="ECO:0000313" key="2">
    <source>
        <dbReference type="Proteomes" id="UP000886501"/>
    </source>
</evidence>
<gene>
    <name evidence="1" type="ORF">BDM02DRAFT_3127646</name>
</gene>
<name>A0ACB6ZLM3_THEGA</name>
<reference evidence="1" key="2">
    <citation type="journal article" date="2020" name="Nat. Commun.">
        <title>Large-scale genome sequencing of mycorrhizal fungi provides insights into the early evolution of symbiotic traits.</title>
        <authorList>
            <person name="Miyauchi S."/>
            <person name="Kiss E."/>
            <person name="Kuo A."/>
            <person name="Drula E."/>
            <person name="Kohler A."/>
            <person name="Sanchez-Garcia M."/>
            <person name="Morin E."/>
            <person name="Andreopoulos B."/>
            <person name="Barry K.W."/>
            <person name="Bonito G."/>
            <person name="Buee M."/>
            <person name="Carver A."/>
            <person name="Chen C."/>
            <person name="Cichocki N."/>
            <person name="Clum A."/>
            <person name="Culley D."/>
            <person name="Crous P.W."/>
            <person name="Fauchery L."/>
            <person name="Girlanda M."/>
            <person name="Hayes R.D."/>
            <person name="Keri Z."/>
            <person name="LaButti K."/>
            <person name="Lipzen A."/>
            <person name="Lombard V."/>
            <person name="Magnuson J."/>
            <person name="Maillard F."/>
            <person name="Murat C."/>
            <person name="Nolan M."/>
            <person name="Ohm R.A."/>
            <person name="Pangilinan J."/>
            <person name="Pereira M.F."/>
            <person name="Perotto S."/>
            <person name="Peter M."/>
            <person name="Pfister S."/>
            <person name="Riley R."/>
            <person name="Sitrit Y."/>
            <person name="Stielow J.B."/>
            <person name="Szollosi G."/>
            <person name="Zifcakova L."/>
            <person name="Stursova M."/>
            <person name="Spatafora J.W."/>
            <person name="Tedersoo L."/>
            <person name="Vaario L.M."/>
            <person name="Yamada A."/>
            <person name="Yan M."/>
            <person name="Wang P."/>
            <person name="Xu J."/>
            <person name="Bruns T."/>
            <person name="Baldrian P."/>
            <person name="Vilgalys R."/>
            <person name="Dunand C."/>
            <person name="Henrissat B."/>
            <person name="Grigoriev I.V."/>
            <person name="Hibbett D."/>
            <person name="Nagy L.G."/>
            <person name="Martin F.M."/>
        </authorList>
    </citation>
    <scope>NUCLEOTIDE SEQUENCE</scope>
    <source>
        <strain evidence="1">P2</strain>
    </source>
</reference>
<dbReference type="Proteomes" id="UP000886501">
    <property type="component" value="Unassembled WGS sequence"/>
</dbReference>
<organism evidence="1 2">
    <name type="scientific">Thelephora ganbajun</name>
    <name type="common">Ganba fungus</name>
    <dbReference type="NCBI Taxonomy" id="370292"/>
    <lineage>
        <taxon>Eukaryota</taxon>
        <taxon>Fungi</taxon>
        <taxon>Dikarya</taxon>
        <taxon>Basidiomycota</taxon>
        <taxon>Agaricomycotina</taxon>
        <taxon>Agaricomycetes</taxon>
        <taxon>Thelephorales</taxon>
        <taxon>Thelephoraceae</taxon>
        <taxon>Thelephora</taxon>
    </lineage>
</organism>
<proteinExistence type="predicted"/>
<keyword evidence="2" id="KW-1185">Reference proteome</keyword>
<accession>A0ACB6ZLM3</accession>